<evidence type="ECO:0000256" key="1">
    <source>
        <dbReference type="SAM" id="Phobius"/>
    </source>
</evidence>
<name>A0AA46H1B3_9MICO</name>
<protein>
    <submittedName>
        <fullName evidence="2">Uncharacterized protein</fullName>
    </submittedName>
</protein>
<dbReference type="AlphaFoldDB" id="A0AA46H1B3"/>
<dbReference type="EMBL" id="UFYA01000001">
    <property type="protein sequence ID" value="STD14324.1"/>
    <property type="molecule type" value="Genomic_DNA"/>
</dbReference>
<organism evidence="2 3">
    <name type="scientific">Dermatophilus congolensis</name>
    <dbReference type="NCBI Taxonomy" id="1863"/>
    <lineage>
        <taxon>Bacteria</taxon>
        <taxon>Bacillati</taxon>
        <taxon>Actinomycetota</taxon>
        <taxon>Actinomycetes</taxon>
        <taxon>Micrococcales</taxon>
        <taxon>Dermatophilaceae</taxon>
        <taxon>Dermatophilus</taxon>
    </lineage>
</organism>
<feature type="transmembrane region" description="Helical" evidence="1">
    <location>
        <begin position="75"/>
        <end position="92"/>
    </location>
</feature>
<evidence type="ECO:0000313" key="2">
    <source>
        <dbReference type="EMBL" id="STD14324.1"/>
    </source>
</evidence>
<dbReference type="Proteomes" id="UP000254118">
    <property type="component" value="Unassembled WGS sequence"/>
</dbReference>
<keyword evidence="1" id="KW-0812">Transmembrane</keyword>
<reference evidence="2 3" key="1">
    <citation type="submission" date="2018-06" db="EMBL/GenBank/DDBJ databases">
        <authorList>
            <consortium name="Pathogen Informatics"/>
            <person name="Doyle S."/>
        </authorList>
    </citation>
    <scope>NUCLEOTIDE SEQUENCE [LARGE SCALE GENOMIC DNA]</scope>
    <source>
        <strain evidence="2 3">NCTC7915</strain>
    </source>
</reference>
<feature type="transmembrane region" description="Helical" evidence="1">
    <location>
        <begin position="164"/>
        <end position="183"/>
    </location>
</feature>
<keyword evidence="1" id="KW-1133">Transmembrane helix</keyword>
<comment type="caution">
    <text evidence="2">The sequence shown here is derived from an EMBL/GenBank/DDBJ whole genome shotgun (WGS) entry which is preliminary data.</text>
</comment>
<feature type="transmembrane region" description="Helical" evidence="1">
    <location>
        <begin position="223"/>
        <end position="240"/>
    </location>
</feature>
<dbReference type="RefSeq" id="WP_115031823.1">
    <property type="nucleotide sequence ID" value="NZ_UFYA01000001.1"/>
</dbReference>
<keyword evidence="1" id="KW-0472">Membrane</keyword>
<sequence>MTTLSANQKWIDDFVIELRLRGVGGAAIGDAAAAAESHATEAGESLPDAFGDPRTYARNLEFSPDAMATTLVRDWAAVLAPVACGLIALWLGPTTAKAARVGSEVPVTWGNLTEAVVLTLGVVLLAKALRAVVDHLVIAALMMGGIVAVAVASGALITARAFELPIWVAAALTAALLIASVALERRSESAAEDRVIDPLTGTGRFDDDTHTSRWTERAYRYQVWFFPIATIGLSALVWFLA</sequence>
<feature type="transmembrane region" description="Helical" evidence="1">
    <location>
        <begin position="136"/>
        <end position="158"/>
    </location>
</feature>
<proteinExistence type="predicted"/>
<gene>
    <name evidence="2" type="ORF">NCTC7915_02083</name>
</gene>
<accession>A0AA46H1B3</accession>
<feature type="transmembrane region" description="Helical" evidence="1">
    <location>
        <begin position="112"/>
        <end position="129"/>
    </location>
</feature>
<evidence type="ECO:0000313" key="3">
    <source>
        <dbReference type="Proteomes" id="UP000254118"/>
    </source>
</evidence>